<protein>
    <submittedName>
        <fullName evidence="7">Squalene--hopene cyclase</fullName>
        <ecNumber evidence="7">5.4.99.17</ecNumber>
    </submittedName>
</protein>
<dbReference type="EC" id="5.4.99.17" evidence="7"/>
<keyword evidence="3" id="KW-0677">Repeat</keyword>
<proteinExistence type="inferred from homology"/>
<dbReference type="PANTHER" id="PTHR11764:SF20">
    <property type="entry name" value="LANOSTEROL SYNTHASE"/>
    <property type="match status" value="1"/>
</dbReference>
<dbReference type="GO" id="GO:0051007">
    <property type="term" value="F:squalene-hopene cyclase activity"/>
    <property type="evidence" value="ECO:0007669"/>
    <property type="project" value="UniProtKB-EC"/>
</dbReference>
<gene>
    <name evidence="7" type="primary">shc</name>
    <name evidence="7" type="ORF">F6V30_08070</name>
</gene>
<dbReference type="Proteomes" id="UP000798046">
    <property type="component" value="Unassembled WGS sequence"/>
</dbReference>
<comment type="similarity">
    <text evidence="2">Belongs to the terpene cyclase/mutase family.</text>
</comment>
<sequence length="716" mass="79911">MHSKTKTKLNVIEGGRGAKQAEAGVSANTFLHVESVLEKAAHQLAALQNDDGHWVFELEADVTIPSEYIMLQRFLGRSVDEKTASRLSSYLLDRQLPDGSWPLYAVDGNANISASVKAYFALKLLGHDKNAPYMVKARQIILSLGGAARCNVFTRITLALFGQVPWHTPPAMPIEIMLLPRWFFFHLSKISYWSRTVIVPLLILYAKQPVCALRHDEGITELFTTPPDMLGNLDHFRHRAWRKNVFIILDRVLKRTMHYIPKRISAHALRQAEQWTRERMQGEGGIGAIYPAMANAVMALKTLGCREDDPDYVRGLAALDDLLIHRTPAPDAVPSLQSPFGGGIDRSSAAPDLLPSRHAATARDDHFSLCQPCNSPVWDTCLSLSALVEAGIPGNLFSADEAMKWLFDRQISTPGDWSGKCPGLACGGWAFQYENTLYPDVDDTSKVLMGLFRAGALEREEYREKIAKAVRWVIGMQNSDGGWGAFDVDNDYLYLNDIPFADHGALLDPSTSDLTGRCIEMLGMLGYGPDFPPIARGLAYLEEEQEAFGGWFGRWGVNYLYGTWSVLSGLHEVGEDMQKPYVRKAVEWLVGCQNGDGGWGETCASYDDPSLAGSGASTPSQTAWALLALMAAGETDRPEVQRGMQYLVDRYHNGWEERHFTGTGFPRVFYLRYHGYRLFFPVWALGAYLRRRRGATTVQDAVRRKYMGGVSWLKLQ</sequence>
<evidence type="ECO:0000259" key="6">
    <source>
        <dbReference type="Pfam" id="PF13249"/>
    </source>
</evidence>
<dbReference type="NCBIfam" id="TIGR01507">
    <property type="entry name" value="hopene_cyclase"/>
    <property type="match status" value="1"/>
</dbReference>
<accession>A0ABQ6TQC3</accession>
<keyword evidence="8" id="KW-1185">Reference proteome</keyword>
<dbReference type="InterPro" id="IPR018333">
    <property type="entry name" value="Squalene_cyclase"/>
</dbReference>
<dbReference type="PANTHER" id="PTHR11764">
    <property type="entry name" value="TERPENE CYCLASE/MUTASE FAMILY MEMBER"/>
    <property type="match status" value="1"/>
</dbReference>
<feature type="domain" description="Squalene cyclase N-terminal" evidence="6">
    <location>
        <begin position="38"/>
        <end position="326"/>
    </location>
</feature>
<evidence type="ECO:0000313" key="7">
    <source>
        <dbReference type="EMBL" id="KAB0670597.1"/>
    </source>
</evidence>
<dbReference type="SFLD" id="SFLDG01016">
    <property type="entry name" value="Prenyltransferase_Like_2"/>
    <property type="match status" value="1"/>
</dbReference>
<dbReference type="SUPFAM" id="SSF48239">
    <property type="entry name" value="Terpenoid cyclases/Protein prenyltransferases"/>
    <property type="match status" value="2"/>
</dbReference>
<evidence type="ECO:0000256" key="1">
    <source>
        <dbReference type="ARBA" id="ARBA00004999"/>
    </source>
</evidence>
<evidence type="ECO:0000259" key="5">
    <source>
        <dbReference type="Pfam" id="PF13243"/>
    </source>
</evidence>
<feature type="domain" description="Squalene cyclase C-terminal" evidence="5">
    <location>
        <begin position="375"/>
        <end position="689"/>
    </location>
</feature>
<dbReference type="InterPro" id="IPR032697">
    <property type="entry name" value="SQ_cyclase_N"/>
</dbReference>
<keyword evidence="4 7" id="KW-0413">Isomerase</keyword>
<name>A0ABQ6TQC3_9BACT</name>
<dbReference type="InterPro" id="IPR008930">
    <property type="entry name" value="Terpenoid_cyclase/PrenylTrfase"/>
</dbReference>
<dbReference type="Pfam" id="PF13249">
    <property type="entry name" value="SQHop_cyclase_N"/>
    <property type="match status" value="1"/>
</dbReference>
<dbReference type="InterPro" id="IPR032696">
    <property type="entry name" value="SQ_cyclase_C"/>
</dbReference>
<dbReference type="Pfam" id="PF13243">
    <property type="entry name" value="SQHop_cyclase_C"/>
    <property type="match status" value="1"/>
</dbReference>
<dbReference type="NCBIfam" id="TIGR01787">
    <property type="entry name" value="squalene_cyclas"/>
    <property type="match status" value="1"/>
</dbReference>
<evidence type="ECO:0000313" key="8">
    <source>
        <dbReference type="Proteomes" id="UP000798046"/>
    </source>
</evidence>
<comment type="caution">
    <text evidence="7">The sequence shown here is derived from an EMBL/GenBank/DDBJ whole genome shotgun (WGS) entry which is preliminary data.</text>
</comment>
<dbReference type="Gene3D" id="1.50.10.20">
    <property type="match status" value="2"/>
</dbReference>
<evidence type="ECO:0000256" key="2">
    <source>
        <dbReference type="ARBA" id="ARBA00009755"/>
    </source>
</evidence>
<comment type="pathway">
    <text evidence="1">Secondary metabolite biosynthesis; hopanoid biosynthesis.</text>
</comment>
<reference evidence="7 8" key="1">
    <citation type="journal article" date="2020" name="Microorganisms">
        <title>Description of Three Novel Members in the Family Geobacteraceae, Oryzomonas japonicum gen. nov., sp. nov., Oryzomonas sagensis sp. nov., and Oryzomonas ruber sp. nov.</title>
        <authorList>
            <person name="Xu Z."/>
            <person name="Masuda Y."/>
            <person name="Hayakawa C."/>
            <person name="Ushijima N."/>
            <person name="Kawano K."/>
            <person name="Shiratori Y."/>
            <person name="Senoo K."/>
            <person name="Itoh H."/>
        </authorList>
    </citation>
    <scope>NUCLEOTIDE SEQUENCE [LARGE SCALE GENOMIC DNA]</scope>
    <source>
        <strain evidence="7 8">Red100</strain>
    </source>
</reference>
<dbReference type="EMBL" id="VZRA01000002">
    <property type="protein sequence ID" value="KAB0670597.1"/>
    <property type="molecule type" value="Genomic_DNA"/>
</dbReference>
<dbReference type="CDD" id="cd02892">
    <property type="entry name" value="SQCY_1"/>
    <property type="match status" value="1"/>
</dbReference>
<evidence type="ECO:0000256" key="4">
    <source>
        <dbReference type="ARBA" id="ARBA00023235"/>
    </source>
</evidence>
<organism evidence="7 8">
    <name type="scientific">Oryzomonas sagensis</name>
    <dbReference type="NCBI Taxonomy" id="2603857"/>
    <lineage>
        <taxon>Bacteria</taxon>
        <taxon>Pseudomonadati</taxon>
        <taxon>Thermodesulfobacteriota</taxon>
        <taxon>Desulfuromonadia</taxon>
        <taxon>Geobacterales</taxon>
        <taxon>Geobacteraceae</taxon>
        <taxon>Oryzomonas</taxon>
    </lineage>
</organism>
<dbReference type="InterPro" id="IPR006400">
    <property type="entry name" value="Hopene-cyclase"/>
</dbReference>
<evidence type="ECO:0000256" key="3">
    <source>
        <dbReference type="ARBA" id="ARBA00022737"/>
    </source>
</evidence>